<feature type="non-terminal residue" evidence="2">
    <location>
        <position position="372"/>
    </location>
</feature>
<dbReference type="AlphaFoldDB" id="A0A1S8WRH3"/>
<feature type="compositionally biased region" description="Basic and acidic residues" evidence="1">
    <location>
        <begin position="30"/>
        <end position="41"/>
    </location>
</feature>
<proteinExistence type="predicted"/>
<feature type="compositionally biased region" description="Basic and acidic residues" evidence="1">
    <location>
        <begin position="138"/>
        <end position="148"/>
    </location>
</feature>
<feature type="region of interest" description="Disordered" evidence="1">
    <location>
        <begin position="1"/>
        <end position="121"/>
    </location>
</feature>
<evidence type="ECO:0000256" key="1">
    <source>
        <dbReference type="SAM" id="MobiDB-lite"/>
    </source>
</evidence>
<feature type="compositionally biased region" description="Low complexity" evidence="1">
    <location>
        <begin position="206"/>
        <end position="241"/>
    </location>
</feature>
<feature type="compositionally biased region" description="Low complexity" evidence="1">
    <location>
        <begin position="309"/>
        <end position="326"/>
    </location>
</feature>
<protein>
    <submittedName>
        <fullName evidence="2">Uncharacterized protein</fullName>
    </submittedName>
</protein>
<keyword evidence="3" id="KW-1185">Reference proteome</keyword>
<name>A0A1S8WRH3_OPIVI</name>
<evidence type="ECO:0000313" key="3">
    <source>
        <dbReference type="Proteomes" id="UP000243686"/>
    </source>
</evidence>
<gene>
    <name evidence="2" type="ORF">X801_07311</name>
</gene>
<feature type="compositionally biased region" description="Basic and acidic residues" evidence="1">
    <location>
        <begin position="50"/>
        <end position="93"/>
    </location>
</feature>
<feature type="compositionally biased region" description="Low complexity" evidence="1">
    <location>
        <begin position="289"/>
        <end position="302"/>
    </location>
</feature>
<accession>A0A1S8WRH3</accession>
<reference evidence="2 3" key="1">
    <citation type="submission" date="2015-03" db="EMBL/GenBank/DDBJ databases">
        <title>Draft genome of the nematode, Opisthorchis viverrini.</title>
        <authorList>
            <person name="Mitreva M."/>
        </authorList>
    </citation>
    <scope>NUCLEOTIDE SEQUENCE [LARGE SCALE GENOMIC DNA]</scope>
    <source>
        <strain evidence="2">Khon Kaen</strain>
    </source>
</reference>
<evidence type="ECO:0000313" key="2">
    <source>
        <dbReference type="EMBL" id="OON16863.1"/>
    </source>
</evidence>
<feature type="region of interest" description="Disordered" evidence="1">
    <location>
        <begin position="138"/>
        <end position="372"/>
    </location>
</feature>
<organism evidence="2 3">
    <name type="scientific">Opisthorchis viverrini</name>
    <name type="common">Southeast Asian liver fluke</name>
    <dbReference type="NCBI Taxonomy" id="6198"/>
    <lineage>
        <taxon>Eukaryota</taxon>
        <taxon>Metazoa</taxon>
        <taxon>Spiralia</taxon>
        <taxon>Lophotrochozoa</taxon>
        <taxon>Platyhelminthes</taxon>
        <taxon>Trematoda</taxon>
        <taxon>Digenea</taxon>
        <taxon>Opisthorchiida</taxon>
        <taxon>Opisthorchiata</taxon>
        <taxon>Opisthorchiidae</taxon>
        <taxon>Opisthorchis</taxon>
    </lineage>
</organism>
<feature type="compositionally biased region" description="Basic and acidic residues" evidence="1">
    <location>
        <begin position="358"/>
        <end position="372"/>
    </location>
</feature>
<dbReference type="EMBL" id="KV896361">
    <property type="protein sequence ID" value="OON16863.1"/>
    <property type="molecule type" value="Genomic_DNA"/>
</dbReference>
<dbReference type="Proteomes" id="UP000243686">
    <property type="component" value="Unassembled WGS sequence"/>
</dbReference>
<sequence length="372" mass="41257">MAGRRRSPPEMPENSYYGYEKHRSRKRSGDRHGINERESVYDRPNLGFDGNRERRSEALAHHHSPQEEGSKPKHRLHREEHPRTDYIGDDEKRHRNARHKYRDPTNSHSKQMVTGKCPVGEIRLKDDNRHYKVACAKEKFPEMDDKMKKQNYPLSPHSTQKRRRSPSPEGPILPPELSKTRMPGNRLGCLMHDFSSKATFSKRRTSSPSSSPSESEESGSSGSSSGNSSSDSGSGSSCSDSTSEEEEEAIPIPEGPPLPPSHSPAREPEGPCLPPTLPAPERSKFPKIEAASPSDSSSASENSCEDGCSSGVSISGSSSDSSSSEESQQEECQRVDKSYRSKCLRTTEGPALPPNAIEARRSHSKHEQSRDL</sequence>
<feature type="compositionally biased region" description="Pro residues" evidence="1">
    <location>
        <begin position="253"/>
        <end position="262"/>
    </location>
</feature>